<gene>
    <name evidence="6" type="ORF">PG996_007841</name>
</gene>
<name>A0ABR1UW69_9PEZI</name>
<keyword evidence="3" id="KW-0808">Transferase</keyword>
<feature type="transmembrane region" description="Helical" evidence="5">
    <location>
        <begin position="98"/>
        <end position="118"/>
    </location>
</feature>
<sequence>MPRSNDGHVARSPSQGSLFNSNEFLLTGAKTYNDEAPLLTGASSAPNVQGALVGDSSGPNGHRTLVGASSAPNGHRTLVGASSAPNLQRTPSPSRPLVFRKSLVTIAGLLLLVLILSLCFRDDSLLPGAASPVINLDDEATLFMLPAPKLPNGYHNVHKNIDPLKWLHDYSQVDPTKLPIKQLSYLHASRPKAALISLVNNSDVVAIVHTISQVEASFNSRKLHRYDWVFFSNKDFSEEFKAAVLNVSSSRCFFEVIPEDHWAVPHWIDDVKLSDAREFLEGVGAEKTWSESHHHKSRWNAGLFALESRLQDYKWYWRIEPGVQYTCNIKYDVFRFMRDNNMAYGFNMALLDDARSFPSLWDRTKAFQLSHPNMVHPEADMRWALHTPRDSRDIIRSASTPAGREIMTEAEEYNNCQFYSNFEIGSLDFFRGREHQSYFEHLDRSGGFYYERFGDAPMHTLSVNMFLPKRRVWYFHDIGYPHAFCPDCPPAVEKLTYGPEQDPKKIRAAELDASLRRRRKELDGYRKHFEKEREAPSLYCGHTIGGLDHDNSRLVPYNAKQRKPFHTCIRLWLGGKWLLKKRGWSREEETALGGDGYGGYLIDALEANPLQSDEPVLRIAKEWRSPTDKVESAFATRLYAWLYFVMMIIIVATMA</sequence>
<dbReference type="Gene3D" id="3.90.550.10">
    <property type="entry name" value="Spore Coat Polysaccharide Biosynthesis Protein SpsA, Chain A"/>
    <property type="match status" value="1"/>
</dbReference>
<protein>
    <recommendedName>
        <fullName evidence="8">Glycosyltransferase family 15 protein</fullName>
    </recommendedName>
</protein>
<dbReference type="EMBL" id="JAQQWM010000005">
    <property type="protein sequence ID" value="KAK8063189.1"/>
    <property type="molecule type" value="Genomic_DNA"/>
</dbReference>
<evidence type="ECO:0000313" key="6">
    <source>
        <dbReference type="EMBL" id="KAK8063189.1"/>
    </source>
</evidence>
<comment type="similarity">
    <text evidence="1">Belongs to the glycosyltransferase 15 family.</text>
</comment>
<dbReference type="PANTHER" id="PTHR31121:SF7">
    <property type="entry name" value="MANNOSYLTRANSFERASE KTR4-RELATED"/>
    <property type="match status" value="1"/>
</dbReference>
<feature type="compositionally biased region" description="Polar residues" evidence="4">
    <location>
        <begin position="83"/>
        <end position="92"/>
    </location>
</feature>
<proteinExistence type="inferred from homology"/>
<keyword evidence="5" id="KW-0472">Membrane</keyword>
<evidence type="ECO:0000256" key="2">
    <source>
        <dbReference type="ARBA" id="ARBA00022676"/>
    </source>
</evidence>
<dbReference type="Proteomes" id="UP001446871">
    <property type="component" value="Unassembled WGS sequence"/>
</dbReference>
<dbReference type="Pfam" id="PF01793">
    <property type="entry name" value="Glyco_transf_15"/>
    <property type="match status" value="1"/>
</dbReference>
<keyword evidence="2" id="KW-0328">Glycosyltransferase</keyword>
<keyword evidence="7" id="KW-1185">Reference proteome</keyword>
<dbReference type="SUPFAM" id="SSF53448">
    <property type="entry name" value="Nucleotide-diphospho-sugar transferases"/>
    <property type="match status" value="1"/>
</dbReference>
<evidence type="ECO:0000256" key="3">
    <source>
        <dbReference type="ARBA" id="ARBA00022679"/>
    </source>
</evidence>
<keyword evidence="5" id="KW-1133">Transmembrane helix</keyword>
<reference evidence="6 7" key="1">
    <citation type="submission" date="2023-01" db="EMBL/GenBank/DDBJ databases">
        <title>Analysis of 21 Apiospora genomes using comparative genomics revels a genus with tremendous synthesis potential of carbohydrate active enzymes and secondary metabolites.</title>
        <authorList>
            <person name="Sorensen T."/>
        </authorList>
    </citation>
    <scope>NUCLEOTIDE SEQUENCE [LARGE SCALE GENOMIC DNA]</scope>
    <source>
        <strain evidence="6 7">CBS 83171</strain>
    </source>
</reference>
<dbReference type="PANTHER" id="PTHR31121">
    <property type="entry name" value="ALPHA-1,2 MANNOSYLTRANSFERASE KTR1"/>
    <property type="match status" value="1"/>
</dbReference>
<dbReference type="InterPro" id="IPR029044">
    <property type="entry name" value="Nucleotide-diphossugar_trans"/>
</dbReference>
<evidence type="ECO:0000313" key="7">
    <source>
        <dbReference type="Proteomes" id="UP001446871"/>
    </source>
</evidence>
<feature type="region of interest" description="Disordered" evidence="4">
    <location>
        <begin position="50"/>
        <end position="94"/>
    </location>
</feature>
<evidence type="ECO:0000256" key="1">
    <source>
        <dbReference type="ARBA" id="ARBA00007677"/>
    </source>
</evidence>
<comment type="caution">
    <text evidence="6">The sequence shown here is derived from an EMBL/GenBank/DDBJ whole genome shotgun (WGS) entry which is preliminary data.</text>
</comment>
<feature type="transmembrane region" description="Helical" evidence="5">
    <location>
        <begin position="638"/>
        <end position="654"/>
    </location>
</feature>
<evidence type="ECO:0000256" key="5">
    <source>
        <dbReference type="SAM" id="Phobius"/>
    </source>
</evidence>
<organism evidence="6 7">
    <name type="scientific">Apiospora saccharicola</name>
    <dbReference type="NCBI Taxonomy" id="335842"/>
    <lineage>
        <taxon>Eukaryota</taxon>
        <taxon>Fungi</taxon>
        <taxon>Dikarya</taxon>
        <taxon>Ascomycota</taxon>
        <taxon>Pezizomycotina</taxon>
        <taxon>Sordariomycetes</taxon>
        <taxon>Xylariomycetidae</taxon>
        <taxon>Amphisphaeriales</taxon>
        <taxon>Apiosporaceae</taxon>
        <taxon>Apiospora</taxon>
    </lineage>
</organism>
<evidence type="ECO:0008006" key="8">
    <source>
        <dbReference type="Google" id="ProtNLM"/>
    </source>
</evidence>
<evidence type="ECO:0000256" key="4">
    <source>
        <dbReference type="SAM" id="MobiDB-lite"/>
    </source>
</evidence>
<keyword evidence="5" id="KW-0812">Transmembrane</keyword>
<accession>A0ABR1UW69</accession>
<dbReference type="InterPro" id="IPR002685">
    <property type="entry name" value="Glyco_trans_15"/>
</dbReference>